<dbReference type="RefSeq" id="XP_025383827.1">
    <property type="nucleotide sequence ID" value="XM_025534304.1"/>
</dbReference>
<feature type="transmembrane region" description="Helical" evidence="1">
    <location>
        <begin position="105"/>
        <end position="123"/>
    </location>
</feature>
<feature type="transmembrane region" description="Helical" evidence="1">
    <location>
        <begin position="36"/>
        <end position="54"/>
    </location>
</feature>
<protein>
    <submittedName>
        <fullName evidence="2">Uncharacterized protein</fullName>
    </submittedName>
</protein>
<organism evidence="2 3">
    <name type="scientific">Aspergillus eucalypticola (strain CBS 122712 / IBT 29274)</name>
    <dbReference type="NCBI Taxonomy" id="1448314"/>
    <lineage>
        <taxon>Eukaryota</taxon>
        <taxon>Fungi</taxon>
        <taxon>Dikarya</taxon>
        <taxon>Ascomycota</taxon>
        <taxon>Pezizomycotina</taxon>
        <taxon>Eurotiomycetes</taxon>
        <taxon>Eurotiomycetidae</taxon>
        <taxon>Eurotiales</taxon>
        <taxon>Aspergillaceae</taxon>
        <taxon>Aspergillus</taxon>
        <taxon>Aspergillus subgen. Circumdati</taxon>
    </lineage>
</organism>
<name>A0A317UST9_ASPEC</name>
<dbReference type="EMBL" id="MSFU01000031">
    <property type="protein sequence ID" value="PWY64356.1"/>
    <property type="molecule type" value="Genomic_DNA"/>
</dbReference>
<dbReference type="Proteomes" id="UP000246171">
    <property type="component" value="Unassembled WGS sequence"/>
</dbReference>
<evidence type="ECO:0000313" key="2">
    <source>
        <dbReference type="EMBL" id="PWY64356.1"/>
    </source>
</evidence>
<keyword evidence="1" id="KW-0472">Membrane</keyword>
<keyword evidence="3" id="KW-1185">Reference proteome</keyword>
<evidence type="ECO:0000313" key="3">
    <source>
        <dbReference type="Proteomes" id="UP000246171"/>
    </source>
</evidence>
<dbReference type="VEuPathDB" id="FungiDB:BO83DRAFT_411350"/>
<sequence length="161" mass="18128">MAPFKGSISQREVQWVRLNSSCTYNKICYFRRTKSVVGLSHLISVIGQFLIISSKNRYDKLQDQNVPGYPDARVDASNLLSSLTFGMYACTFFKSWKLGSAAASLFQLAACVVITIIIHGVSADEQETLRSTWDWISLAYRKDGRTVAGLVFYWVGCVFLF</sequence>
<dbReference type="AlphaFoldDB" id="A0A317UST9"/>
<comment type="caution">
    <text evidence="2">The sequence shown here is derived from an EMBL/GenBank/DDBJ whole genome shotgun (WGS) entry which is preliminary data.</text>
</comment>
<gene>
    <name evidence="2" type="ORF">BO83DRAFT_411350</name>
</gene>
<reference evidence="2" key="1">
    <citation type="submission" date="2016-12" db="EMBL/GenBank/DDBJ databases">
        <title>The genomes of Aspergillus section Nigri reveals drivers in fungal speciation.</title>
        <authorList>
            <consortium name="DOE Joint Genome Institute"/>
            <person name="Vesth T.C."/>
            <person name="Nybo J."/>
            <person name="Theobald S."/>
            <person name="Brandl J."/>
            <person name="Frisvad J.C."/>
            <person name="Nielsen K.F."/>
            <person name="Lyhne E.K."/>
            <person name="Kogle M.E."/>
            <person name="Kuo A."/>
            <person name="Riley R."/>
            <person name="Clum A."/>
            <person name="Nolan M."/>
            <person name="Lipzen A."/>
            <person name="Salamov A."/>
            <person name="Henrissat B."/>
            <person name="Wiebenga A."/>
            <person name="De vries R.P."/>
            <person name="Grigoriev I.V."/>
            <person name="Mortensen U.H."/>
            <person name="Andersen M.R."/>
            <person name="Baker S.E."/>
        </authorList>
    </citation>
    <scope>NUCLEOTIDE SEQUENCE</scope>
    <source>
        <strain evidence="2">CBS 122712</strain>
    </source>
</reference>
<accession>A0A317UST9</accession>
<proteinExistence type="predicted"/>
<dbReference type="OrthoDB" id="3596006at2759"/>
<dbReference type="GeneID" id="37056266"/>
<evidence type="ECO:0000256" key="1">
    <source>
        <dbReference type="SAM" id="Phobius"/>
    </source>
</evidence>
<keyword evidence="1" id="KW-0812">Transmembrane</keyword>
<keyword evidence="1" id="KW-1133">Transmembrane helix</keyword>